<reference evidence="1 2" key="1">
    <citation type="submission" date="2018-01" db="EMBL/GenBank/DDBJ databases">
        <title>Genomic Encyclopedia of Type Strains, Phase I: the one thousand microbial genomes (KMG-I) project.</title>
        <authorList>
            <person name="Goeker M."/>
        </authorList>
    </citation>
    <scope>NUCLEOTIDE SEQUENCE [LARGE SCALE GENOMIC DNA]</scope>
    <source>
        <strain evidence="1 2">DSM 17960</strain>
    </source>
</reference>
<organism evidence="1 2">
    <name type="scientific">Flavobacterium croceum DSM 17960</name>
    <dbReference type="NCBI Taxonomy" id="1121886"/>
    <lineage>
        <taxon>Bacteria</taxon>
        <taxon>Pseudomonadati</taxon>
        <taxon>Bacteroidota</taxon>
        <taxon>Flavobacteriia</taxon>
        <taxon>Flavobacteriales</taxon>
        <taxon>Flavobacteriaceae</taxon>
        <taxon>Flavobacterium</taxon>
    </lineage>
</organism>
<evidence type="ECO:0000313" key="2">
    <source>
        <dbReference type="Proteomes" id="UP000237056"/>
    </source>
</evidence>
<dbReference type="AlphaFoldDB" id="A0A2S4N516"/>
<proteinExistence type="predicted"/>
<dbReference type="EMBL" id="PQNY01000022">
    <property type="protein sequence ID" value="POS00781.1"/>
    <property type="molecule type" value="Genomic_DNA"/>
</dbReference>
<keyword evidence="2" id="KW-1185">Reference proteome</keyword>
<evidence type="ECO:0000313" key="1">
    <source>
        <dbReference type="EMBL" id="POS00781.1"/>
    </source>
</evidence>
<comment type="caution">
    <text evidence="1">The sequence shown here is derived from an EMBL/GenBank/DDBJ whole genome shotgun (WGS) entry which is preliminary data.</text>
</comment>
<name>A0A2S4N516_9FLAO</name>
<dbReference type="Proteomes" id="UP000237056">
    <property type="component" value="Unassembled WGS sequence"/>
</dbReference>
<protein>
    <submittedName>
        <fullName evidence="1">Uncharacterized protein</fullName>
    </submittedName>
</protein>
<sequence length="37" mass="4428">QKSRINFRIKKQVEPINEKQIIKKVRTHNSGLTLLRL</sequence>
<accession>A0A2S4N516</accession>
<gene>
    <name evidence="1" type="ORF">Q361_1221</name>
</gene>
<feature type="non-terminal residue" evidence="1">
    <location>
        <position position="1"/>
    </location>
</feature>